<dbReference type="EMBL" id="JBEAFC010000007">
    <property type="protein sequence ID" value="KAL1548838.1"/>
    <property type="molecule type" value="Genomic_DNA"/>
</dbReference>
<dbReference type="AlphaFoldDB" id="A0ABD1H0D8"/>
<feature type="region of interest" description="Disordered" evidence="1">
    <location>
        <begin position="14"/>
        <end position="57"/>
    </location>
</feature>
<evidence type="ECO:0000256" key="1">
    <source>
        <dbReference type="SAM" id="MobiDB-lite"/>
    </source>
</evidence>
<accession>A0ABD1H0D8</accession>
<organism evidence="2 3">
    <name type="scientific">Salvia divinorum</name>
    <name type="common">Maria pastora</name>
    <name type="synonym">Diviner's sage</name>
    <dbReference type="NCBI Taxonomy" id="28513"/>
    <lineage>
        <taxon>Eukaryota</taxon>
        <taxon>Viridiplantae</taxon>
        <taxon>Streptophyta</taxon>
        <taxon>Embryophyta</taxon>
        <taxon>Tracheophyta</taxon>
        <taxon>Spermatophyta</taxon>
        <taxon>Magnoliopsida</taxon>
        <taxon>eudicotyledons</taxon>
        <taxon>Gunneridae</taxon>
        <taxon>Pentapetalae</taxon>
        <taxon>asterids</taxon>
        <taxon>lamiids</taxon>
        <taxon>Lamiales</taxon>
        <taxon>Lamiaceae</taxon>
        <taxon>Nepetoideae</taxon>
        <taxon>Mentheae</taxon>
        <taxon>Salviinae</taxon>
        <taxon>Salvia</taxon>
        <taxon>Salvia subgen. Calosphace</taxon>
    </lineage>
</organism>
<dbReference type="Proteomes" id="UP001567538">
    <property type="component" value="Unassembled WGS sequence"/>
</dbReference>
<comment type="caution">
    <text evidence="2">The sequence shown here is derived from an EMBL/GenBank/DDBJ whole genome shotgun (WGS) entry which is preliminary data.</text>
</comment>
<reference evidence="2 3" key="1">
    <citation type="submission" date="2024-06" db="EMBL/GenBank/DDBJ databases">
        <title>A chromosome level genome sequence of Diviner's sage (Salvia divinorum).</title>
        <authorList>
            <person name="Ford S.A."/>
            <person name="Ro D.-K."/>
            <person name="Ness R.W."/>
            <person name="Phillips M.A."/>
        </authorList>
    </citation>
    <scope>NUCLEOTIDE SEQUENCE [LARGE SCALE GENOMIC DNA]</scope>
    <source>
        <strain evidence="2">SAF-2024a</strain>
        <tissue evidence="2">Leaf</tissue>
    </source>
</reference>
<keyword evidence="3" id="KW-1185">Reference proteome</keyword>
<gene>
    <name evidence="2" type="ORF">AAHA92_17022</name>
</gene>
<evidence type="ECO:0000313" key="2">
    <source>
        <dbReference type="EMBL" id="KAL1548838.1"/>
    </source>
</evidence>
<evidence type="ECO:0000313" key="3">
    <source>
        <dbReference type="Proteomes" id="UP001567538"/>
    </source>
</evidence>
<proteinExistence type="predicted"/>
<protein>
    <submittedName>
        <fullName evidence="2">Uncharacterized protein</fullName>
    </submittedName>
</protein>
<sequence length="239" mass="26441">MTEAEIFNNFYEGMTPKSKDLVNSSSGGDFSRLRAYDNPRAQSNRRAPVHAATDQADDKMEARMDRFEKTILNALEKNKQPAPAEKCQAPLGQEEAYGQMADGCQGKEMPRGGSIQISAGLSLTRFHYPNQAMHKRRRRDPNGQAETVRGQTAGIEARATSLTGQAEMRRTSMGKTITTRVQEGTSTIPKRVEITTISKDHLEIPSTTKGTVSISKEEDQTSNIQSNKTSISTIWWGIC</sequence>
<name>A0ABD1H0D8_SALDI</name>